<gene>
    <name evidence="16" type="primary">oadG</name>
    <name evidence="18" type="ordered locus">Q7C_231</name>
</gene>
<keyword evidence="8 16" id="KW-0812">Transmembrane</keyword>
<dbReference type="HOGENOM" id="CLU_168750_3_0_6"/>
<evidence type="ECO:0000256" key="17">
    <source>
        <dbReference type="RuleBase" id="RU004278"/>
    </source>
</evidence>
<dbReference type="Pfam" id="PF04277">
    <property type="entry name" value="OAD_gamma"/>
    <property type="match status" value="1"/>
</dbReference>
<comment type="subunit">
    <text evidence="5 16">Heterotrimer of an alpha, a beta and a gamma subunit.</text>
</comment>
<evidence type="ECO:0000256" key="4">
    <source>
        <dbReference type="ARBA" id="ARBA00005844"/>
    </source>
</evidence>
<dbReference type="AlphaFoldDB" id="I1YER7"/>
<keyword evidence="13 16" id="KW-0472">Membrane</keyword>
<evidence type="ECO:0000256" key="9">
    <source>
        <dbReference type="ARBA" id="ARBA00022967"/>
    </source>
</evidence>
<dbReference type="NCBIfam" id="TIGR01195">
    <property type="entry name" value="oadG_fam"/>
    <property type="match status" value="1"/>
</dbReference>
<comment type="similarity">
    <text evidence="4 16 17">Belongs to the OadG family.</text>
</comment>
<dbReference type="eggNOG" id="COG3630">
    <property type="taxonomic scope" value="Bacteria"/>
</dbReference>
<evidence type="ECO:0000313" key="19">
    <source>
        <dbReference type="Proteomes" id="UP000009145"/>
    </source>
</evidence>
<keyword evidence="19" id="KW-1185">Reference proteome</keyword>
<reference evidence="18 19" key="1">
    <citation type="journal article" date="2012" name="J. Bacteriol.">
        <title>Complete genome sequences of Methylophaga sp. strain JAM1 and Methylophaga sp. strain JAM7.</title>
        <authorList>
            <person name="Villeneuve C."/>
            <person name="Martineau C."/>
            <person name="Mauffrey F."/>
            <person name="Villemur R."/>
        </authorList>
    </citation>
    <scope>NUCLEOTIDE SEQUENCE [LARGE SCALE GENOMIC DNA]</scope>
    <source>
        <strain evidence="18 19">JAM7</strain>
    </source>
</reference>
<dbReference type="GO" id="GO:0015081">
    <property type="term" value="F:sodium ion transmembrane transporter activity"/>
    <property type="evidence" value="ECO:0007669"/>
    <property type="project" value="UniProtKB-UniRule"/>
</dbReference>
<protein>
    <recommendedName>
        <fullName evidence="16">Probable oxaloacetate decarboxylase gamma chain</fullName>
        <ecNumber evidence="16">7.2.4.2</ecNumber>
    </recommendedName>
</protein>
<keyword evidence="9 16" id="KW-1278">Translocase</keyword>
<keyword evidence="10 16" id="KW-1133">Transmembrane helix</keyword>
<name>I1YER7_METFJ</name>
<dbReference type="STRING" id="754477.Q7C_231"/>
<dbReference type="EMBL" id="CP003380">
    <property type="protein sequence ID" value="AFJ01410.1"/>
    <property type="molecule type" value="Genomic_DNA"/>
</dbReference>
<evidence type="ECO:0000256" key="5">
    <source>
        <dbReference type="ARBA" id="ARBA00011869"/>
    </source>
</evidence>
<dbReference type="GO" id="GO:0005886">
    <property type="term" value="C:plasma membrane"/>
    <property type="evidence" value="ECO:0007669"/>
    <property type="project" value="UniProtKB-SubCell"/>
</dbReference>
<dbReference type="Proteomes" id="UP000009145">
    <property type="component" value="Chromosome"/>
</dbReference>
<dbReference type="KEGG" id="mec:Q7C_231"/>
<keyword evidence="11 16" id="KW-0915">Sodium</keyword>
<accession>I1YER7</accession>
<keyword evidence="18" id="KW-0456">Lyase</keyword>
<evidence type="ECO:0000256" key="2">
    <source>
        <dbReference type="ARBA" id="ARBA00003002"/>
    </source>
</evidence>
<evidence type="ECO:0000256" key="11">
    <source>
        <dbReference type="ARBA" id="ARBA00023053"/>
    </source>
</evidence>
<dbReference type="InterPro" id="IPR005899">
    <property type="entry name" value="Na_pump_deCOase"/>
</dbReference>
<evidence type="ECO:0000256" key="15">
    <source>
        <dbReference type="ARBA" id="ARBA00048176"/>
    </source>
</evidence>
<evidence type="ECO:0000256" key="14">
    <source>
        <dbReference type="ARBA" id="ARBA00023201"/>
    </source>
</evidence>
<keyword evidence="7 16" id="KW-1003">Cell membrane</keyword>
<dbReference type="RefSeq" id="WP_014702860.1">
    <property type="nucleotide sequence ID" value="NC_017856.1"/>
</dbReference>
<keyword evidence="14 16" id="KW-0739">Sodium transport</keyword>
<proteinExistence type="inferred from homology"/>
<comment type="subcellular location">
    <subcellularLocation>
        <location evidence="3 16 17">Cell membrane</location>
        <topology evidence="3 16 17">Single-pass membrane protein</topology>
    </subcellularLocation>
</comment>
<dbReference type="PATRIC" id="fig|754477.3.peg.229"/>
<dbReference type="EC" id="7.2.4.2" evidence="16"/>
<keyword evidence="6 16" id="KW-0813">Transport</keyword>
<organism evidence="18 19">
    <name type="scientific">Methylophaga frappieri (strain ATCC BAA-2434 / DSM 25690 / JAM7)</name>
    <dbReference type="NCBI Taxonomy" id="754477"/>
    <lineage>
        <taxon>Bacteria</taxon>
        <taxon>Pseudomonadati</taxon>
        <taxon>Pseudomonadota</taxon>
        <taxon>Gammaproteobacteria</taxon>
        <taxon>Thiotrichales</taxon>
        <taxon>Piscirickettsiaceae</taxon>
        <taxon>Methylophaga</taxon>
    </lineage>
</organism>
<evidence type="ECO:0000256" key="13">
    <source>
        <dbReference type="ARBA" id="ARBA00023136"/>
    </source>
</evidence>
<dbReference type="GO" id="GO:0036376">
    <property type="term" value="P:sodium ion export across plasma membrane"/>
    <property type="evidence" value="ECO:0007669"/>
    <property type="project" value="InterPro"/>
</dbReference>
<comment type="catalytic activity">
    <reaction evidence="15 16 17">
        <text>oxaloacetate + 2 Na(+)(in) + H(+) = pyruvate + 2 Na(+)(out) + CO2</text>
        <dbReference type="Rhea" id="RHEA:57724"/>
        <dbReference type="ChEBI" id="CHEBI:15361"/>
        <dbReference type="ChEBI" id="CHEBI:15378"/>
        <dbReference type="ChEBI" id="CHEBI:16452"/>
        <dbReference type="ChEBI" id="CHEBI:16526"/>
        <dbReference type="ChEBI" id="CHEBI:29101"/>
        <dbReference type="EC" id="7.2.4.2"/>
    </reaction>
</comment>
<dbReference type="GO" id="GO:0008948">
    <property type="term" value="F:oxaloacetate decarboxylase activity"/>
    <property type="evidence" value="ECO:0007669"/>
    <property type="project" value="UniProtKB-UniRule"/>
</dbReference>
<sequence length="93" mass="10176">MTENDLISEGLNLMLLGMGFVFVFLTLLVVATALMSRVITFYEKRVGLLPEEGIPAPTAVLGNPVNNTTTKDKDANLISVLSAAVHRFRQKNK</sequence>
<evidence type="ECO:0000256" key="7">
    <source>
        <dbReference type="ARBA" id="ARBA00022475"/>
    </source>
</evidence>
<evidence type="ECO:0000256" key="6">
    <source>
        <dbReference type="ARBA" id="ARBA00022448"/>
    </source>
</evidence>
<evidence type="ECO:0000313" key="18">
    <source>
        <dbReference type="EMBL" id="AFJ01410.1"/>
    </source>
</evidence>
<dbReference type="InterPro" id="IPR023424">
    <property type="entry name" value="OadG"/>
</dbReference>
<feature type="transmembrane region" description="Helical" evidence="16 17">
    <location>
        <begin position="12"/>
        <end position="35"/>
    </location>
</feature>
<evidence type="ECO:0000256" key="10">
    <source>
        <dbReference type="ARBA" id="ARBA00022989"/>
    </source>
</evidence>
<dbReference type="HAMAP" id="MF_00404">
    <property type="entry name" value="OadG"/>
    <property type="match status" value="1"/>
</dbReference>
<evidence type="ECO:0000256" key="3">
    <source>
        <dbReference type="ARBA" id="ARBA00004162"/>
    </source>
</evidence>
<dbReference type="GO" id="GO:0015451">
    <property type="term" value="F:decarboxylation-driven active transmembrane transporter activity"/>
    <property type="evidence" value="ECO:0007669"/>
    <property type="project" value="UniProtKB-EC"/>
</dbReference>
<comment type="cofactor">
    <cofactor evidence="1 16 17">
        <name>Na(+)</name>
        <dbReference type="ChEBI" id="CHEBI:29101"/>
    </cofactor>
</comment>
<dbReference type="OrthoDB" id="5772594at2"/>
<evidence type="ECO:0000256" key="8">
    <source>
        <dbReference type="ARBA" id="ARBA00022692"/>
    </source>
</evidence>
<evidence type="ECO:0000256" key="12">
    <source>
        <dbReference type="ARBA" id="ARBA00023065"/>
    </source>
</evidence>
<keyword evidence="12 16" id="KW-0406">Ion transport</keyword>
<comment type="function">
    <text evidence="2 16 17">Catalyzes the decarboxylation of oxaloacetate coupled to Na(+) translocation.</text>
</comment>
<evidence type="ECO:0000256" key="1">
    <source>
        <dbReference type="ARBA" id="ARBA00001959"/>
    </source>
</evidence>
<evidence type="ECO:0000256" key="16">
    <source>
        <dbReference type="HAMAP-Rule" id="MF_00404"/>
    </source>
</evidence>